<comment type="subcellular location">
    <subcellularLocation>
        <location evidence="1 6">Nucleus</location>
    </subcellularLocation>
</comment>
<dbReference type="GO" id="GO:0005658">
    <property type="term" value="C:alpha DNA polymerase:primase complex"/>
    <property type="evidence" value="ECO:0007669"/>
    <property type="project" value="TreeGrafter"/>
</dbReference>
<feature type="compositionally biased region" description="Low complexity" evidence="7">
    <location>
        <begin position="164"/>
        <end position="177"/>
    </location>
</feature>
<comment type="function">
    <text evidence="6">Accessory subunit of the DNA polymerase alpha complex (also known as the alpha DNA polymerase-primase complex) which plays an essential role in the initiation of DNA synthesis.</text>
</comment>
<accession>A0A9P0D953</accession>
<dbReference type="Gene3D" id="1.10.8.530">
    <property type="entry name" value="DNA polymerase alpha-primase, subunit B, N-terminal domain"/>
    <property type="match status" value="1"/>
</dbReference>
<dbReference type="InterPro" id="IPR013627">
    <property type="entry name" value="Pol_alpha_B_N"/>
</dbReference>
<evidence type="ECO:0000256" key="1">
    <source>
        <dbReference type="ARBA" id="ARBA00004123"/>
    </source>
</evidence>
<sequence>MILLFLVKVAVLCVFVDSFLYFKRILFIMNVSKEEIASYFQELNISASNDVLNKCLEMCIAYNIGAEDFCDQWYAYTASNLNGALPTVDHLQKMERKEFQNNREQSFSRQTLSTPKQSSYIVSDDSDASALVSSYSTTPKSNQIQTPTRERRVPKTPIAKDLSESYSSNSTPSISTSEKYTQRSDSRSVQCFYGSTTAKFKRESDLSISVKNYNDDYLTADVRYMYEIMGKKAKSLNNMTHTLGHDILKNHGLVLSEGLLKTHLGEMTTYGRIVSDSDGKINVQSILLEGTYETNLNHASTLNIQKMTKYSLFPGQVAVVQGNNVNSNTFIAENIFTDAELNLPEEPVVLNEPMQIVVAAGPFTLQDNLSYEPLHDLLKYVTEHQPHVLILMGPFLERSHGSIHNGGLPQTFDSFFEGLIENIMNNLQQVAVHVVVVSSKKDAHHHPVYPTPPYRIIEQYPNLTFVPDPCLIDINGLVIGATTADVLLHISNFELYLDKNSNGPVDRMGRMASHILNQHSFYPLYPPLKDMCIDHELLEQFGTLHCKPHILVLPSNLRHFIKNIQDCLVVNPERVTKGYVAGTFARIEISQGSSKSVCDRASSQILRV</sequence>
<feature type="domain" description="DNA polymerase alpha/delta/epsilon subunit B" evidence="8">
    <location>
        <begin position="356"/>
        <end position="562"/>
    </location>
</feature>
<evidence type="ECO:0000256" key="7">
    <source>
        <dbReference type="SAM" id="MobiDB-lite"/>
    </source>
</evidence>
<name>A0A9P0D953_PHACE</name>
<reference evidence="11" key="1">
    <citation type="submission" date="2022-01" db="EMBL/GenBank/DDBJ databases">
        <authorList>
            <person name="King R."/>
        </authorList>
    </citation>
    <scope>NUCLEOTIDE SEQUENCE</scope>
</reference>
<keyword evidence="12" id="KW-1185">Reference proteome</keyword>
<gene>
    <name evidence="11" type="ORF">PHAECO_LOCUS1124</name>
</gene>
<proteinExistence type="inferred from homology"/>
<dbReference type="Proteomes" id="UP001153737">
    <property type="component" value="Chromosome 1"/>
</dbReference>
<keyword evidence="4 6" id="KW-0235">DNA replication</keyword>
<evidence type="ECO:0000256" key="3">
    <source>
        <dbReference type="ARBA" id="ARBA00018596"/>
    </source>
</evidence>
<evidence type="ECO:0000313" key="11">
    <source>
        <dbReference type="EMBL" id="CAH1116947.1"/>
    </source>
</evidence>
<feature type="domain" description="DNA polymerase alpha subunit B OB" evidence="10">
    <location>
        <begin position="264"/>
        <end position="336"/>
    </location>
</feature>
<dbReference type="Gene3D" id="3.60.21.60">
    <property type="match status" value="2"/>
</dbReference>
<dbReference type="Pfam" id="PF04042">
    <property type="entry name" value="DNA_pol_E_B"/>
    <property type="match status" value="1"/>
</dbReference>
<comment type="similarity">
    <text evidence="2 6">Belongs to the DNA polymerase alpha subunit B family.</text>
</comment>
<dbReference type="PANTHER" id="PTHR23061:SF12">
    <property type="entry name" value="DNA POLYMERASE ALPHA SUBUNIT B"/>
    <property type="match status" value="1"/>
</dbReference>
<evidence type="ECO:0000259" key="8">
    <source>
        <dbReference type="Pfam" id="PF04042"/>
    </source>
</evidence>
<dbReference type="OrthoDB" id="336885at2759"/>
<organism evidence="11 12">
    <name type="scientific">Phaedon cochleariae</name>
    <name type="common">Mustard beetle</name>
    <dbReference type="NCBI Taxonomy" id="80249"/>
    <lineage>
        <taxon>Eukaryota</taxon>
        <taxon>Metazoa</taxon>
        <taxon>Ecdysozoa</taxon>
        <taxon>Arthropoda</taxon>
        <taxon>Hexapoda</taxon>
        <taxon>Insecta</taxon>
        <taxon>Pterygota</taxon>
        <taxon>Neoptera</taxon>
        <taxon>Endopterygota</taxon>
        <taxon>Coleoptera</taxon>
        <taxon>Polyphaga</taxon>
        <taxon>Cucujiformia</taxon>
        <taxon>Chrysomeloidea</taxon>
        <taxon>Chrysomelidae</taxon>
        <taxon>Chrysomelinae</taxon>
        <taxon>Chrysomelini</taxon>
        <taxon>Phaedon</taxon>
    </lineage>
</organism>
<dbReference type="GO" id="GO:0006270">
    <property type="term" value="P:DNA replication initiation"/>
    <property type="evidence" value="ECO:0007669"/>
    <property type="project" value="TreeGrafter"/>
</dbReference>
<dbReference type="Pfam" id="PF08418">
    <property type="entry name" value="Pol_alpha_B_N"/>
    <property type="match status" value="1"/>
</dbReference>
<dbReference type="InterPro" id="IPR054300">
    <property type="entry name" value="OB_DPOA2"/>
</dbReference>
<reference evidence="11" key="2">
    <citation type="submission" date="2022-10" db="EMBL/GenBank/DDBJ databases">
        <authorList>
            <consortium name="ENA_rothamsted_submissions"/>
            <consortium name="culmorum"/>
            <person name="King R."/>
        </authorList>
    </citation>
    <scope>NUCLEOTIDE SEQUENCE</scope>
</reference>
<evidence type="ECO:0000256" key="6">
    <source>
        <dbReference type="PIRNR" id="PIRNR018300"/>
    </source>
</evidence>
<feature type="compositionally biased region" description="Polar residues" evidence="7">
    <location>
        <begin position="137"/>
        <end position="147"/>
    </location>
</feature>
<dbReference type="PANTHER" id="PTHR23061">
    <property type="entry name" value="DNA POLYMERASE 2 ALPHA 70 KDA SUBUNIT"/>
    <property type="match status" value="1"/>
</dbReference>
<protein>
    <recommendedName>
        <fullName evidence="3 6">DNA polymerase alpha subunit B</fullName>
    </recommendedName>
</protein>
<feature type="region of interest" description="Disordered" evidence="7">
    <location>
        <begin position="99"/>
        <end position="182"/>
    </location>
</feature>
<evidence type="ECO:0000256" key="5">
    <source>
        <dbReference type="ARBA" id="ARBA00023242"/>
    </source>
</evidence>
<feature type="compositionally biased region" description="Polar residues" evidence="7">
    <location>
        <begin position="102"/>
        <end position="121"/>
    </location>
</feature>
<dbReference type="EMBL" id="OU896707">
    <property type="protein sequence ID" value="CAH1116947.1"/>
    <property type="molecule type" value="Genomic_DNA"/>
</dbReference>
<dbReference type="PIRSF" id="PIRSF018300">
    <property type="entry name" value="DNA_pol_alph_2"/>
    <property type="match status" value="1"/>
</dbReference>
<dbReference type="AlphaFoldDB" id="A0A9P0D953"/>
<dbReference type="InterPro" id="IPR016722">
    <property type="entry name" value="DNA_pol_alpha_bsu"/>
</dbReference>
<dbReference type="InterPro" id="IPR007185">
    <property type="entry name" value="DNA_pol_a/d/e_bsu"/>
</dbReference>
<evidence type="ECO:0000256" key="2">
    <source>
        <dbReference type="ARBA" id="ARBA00007299"/>
    </source>
</evidence>
<dbReference type="Pfam" id="PF22062">
    <property type="entry name" value="OB_DPOA2"/>
    <property type="match status" value="1"/>
</dbReference>
<evidence type="ECO:0000259" key="9">
    <source>
        <dbReference type="Pfam" id="PF08418"/>
    </source>
</evidence>
<dbReference type="InterPro" id="IPR043034">
    <property type="entry name" value="DNA_pol_alpha_B_N_sf"/>
</dbReference>
<dbReference type="GO" id="GO:0003677">
    <property type="term" value="F:DNA binding"/>
    <property type="evidence" value="ECO:0007669"/>
    <property type="project" value="InterPro"/>
</dbReference>
<evidence type="ECO:0000256" key="4">
    <source>
        <dbReference type="ARBA" id="ARBA00022705"/>
    </source>
</evidence>
<evidence type="ECO:0000313" key="12">
    <source>
        <dbReference type="Proteomes" id="UP001153737"/>
    </source>
</evidence>
<feature type="domain" description="DNA polymerase alpha subunit B N-terminal" evidence="9">
    <location>
        <begin position="34"/>
        <end position="100"/>
    </location>
</feature>
<keyword evidence="5 6" id="KW-0539">Nucleus</keyword>
<evidence type="ECO:0000259" key="10">
    <source>
        <dbReference type="Pfam" id="PF22062"/>
    </source>
</evidence>